<reference evidence="1 2" key="1">
    <citation type="submission" date="2014-12" db="EMBL/GenBank/DDBJ databases">
        <title>Complete genome sequence of Streptomyces vietnamensis strain GIMV4.0001, a genetic manipulable producer of the benzoisochromanequinone antibiotic granaticin.</title>
        <authorList>
            <person name="Deng M.R."/>
            <person name="Guo J."/>
            <person name="Ma L.Y."/>
            <person name="Feng G.D."/>
            <person name="Mo C.Y."/>
            <person name="Zhu H.H."/>
        </authorList>
    </citation>
    <scope>NUCLEOTIDE SEQUENCE [LARGE SCALE GENOMIC DNA]</scope>
    <source>
        <strain evidence="2">GIMV4.0001</strain>
    </source>
</reference>
<dbReference type="SUPFAM" id="SSF53901">
    <property type="entry name" value="Thiolase-like"/>
    <property type="match status" value="2"/>
</dbReference>
<dbReference type="RefSeq" id="WP_041130602.1">
    <property type="nucleotide sequence ID" value="NZ_CP010407.1"/>
</dbReference>
<dbReference type="HOGENOM" id="CLU_637640_0_0_11"/>
<dbReference type="Gene3D" id="3.40.47.10">
    <property type="match status" value="2"/>
</dbReference>
<dbReference type="Proteomes" id="UP000031774">
    <property type="component" value="Chromosome"/>
</dbReference>
<evidence type="ECO:0000313" key="2">
    <source>
        <dbReference type="Proteomes" id="UP000031774"/>
    </source>
</evidence>
<protein>
    <submittedName>
        <fullName evidence="1">Uncharacterized protein</fullName>
    </submittedName>
</protein>
<proteinExistence type="predicted"/>
<gene>
    <name evidence="1" type="ORF">SVTN_21740</name>
</gene>
<evidence type="ECO:0000313" key="1">
    <source>
        <dbReference type="EMBL" id="AJF66602.1"/>
    </source>
</evidence>
<dbReference type="GO" id="GO:0016747">
    <property type="term" value="F:acyltransferase activity, transferring groups other than amino-acyl groups"/>
    <property type="evidence" value="ECO:0007669"/>
    <property type="project" value="UniProtKB-ARBA"/>
</dbReference>
<organism evidence="1 2">
    <name type="scientific">Streptomyces vietnamensis</name>
    <dbReference type="NCBI Taxonomy" id="362257"/>
    <lineage>
        <taxon>Bacteria</taxon>
        <taxon>Bacillati</taxon>
        <taxon>Actinomycetota</taxon>
        <taxon>Actinomycetes</taxon>
        <taxon>Kitasatosporales</taxon>
        <taxon>Streptomycetaceae</taxon>
        <taxon>Streptomyces</taxon>
    </lineage>
</organism>
<dbReference type="EMBL" id="CP010407">
    <property type="protein sequence ID" value="AJF66602.1"/>
    <property type="molecule type" value="Genomic_DNA"/>
</dbReference>
<keyword evidence="2" id="KW-1185">Reference proteome</keyword>
<dbReference type="KEGG" id="svt:SVTN_21740"/>
<dbReference type="AlphaFoldDB" id="A0A0B5I7Y9"/>
<accession>A0A0B5I7Y9</accession>
<name>A0A0B5I7Y9_9ACTN</name>
<dbReference type="InterPro" id="IPR016039">
    <property type="entry name" value="Thiolase-like"/>
</dbReference>
<sequence>MSSDTSVLRSAASTQIAIKSVCAIMPGYGAVGEEFGRLVPTAEIVEGIRPGRDKDLPGSFVEDKLGIASVATTHATAAAARAAVDSGLDWDAAAAAIPKPAGNADLWAMLTRAMDIALTRHERASGTGAARATSIAGHLHFAANGDNPTAFAILECRRNAGCHKPGLPGEYMISGCAGLFFALRHAEFLLRHTEARHDPDAYVLITAASDLLPFAHTRGRAPEGHRADLNSWLFQTIFGEGVGAMVVGHADVGQESVGQAGVGRAGVGHAGGDQPGGHWRVEDTGWETVADDWRVSFRSDGGPRMVIRARDVSATFRSSVPDAAREGLRQLGLKEADDLHRLCIHESNPFLVAAAAKDLEAPSGLVHSLSAEVGTLGGVSVFSLLEEAIHTNQPASHARDGIVCALIGETGDAVVAGHLALRHIPHQVSR</sequence>